<reference evidence="2 3" key="1">
    <citation type="journal article" date="2015" name="Genome Biol. Evol.">
        <title>Phylogenomic analyses indicate that early fungi evolved digesting cell walls of algal ancestors of land plants.</title>
        <authorList>
            <person name="Chang Y."/>
            <person name="Wang S."/>
            <person name="Sekimoto S."/>
            <person name="Aerts A.L."/>
            <person name="Choi C."/>
            <person name="Clum A."/>
            <person name="LaButti K.M."/>
            <person name="Lindquist E.A."/>
            <person name="Yee Ngan C."/>
            <person name="Ohm R.A."/>
            <person name="Salamov A.A."/>
            <person name="Grigoriev I.V."/>
            <person name="Spatafora J.W."/>
            <person name="Berbee M.L."/>
        </authorList>
    </citation>
    <scope>NUCLEOTIDE SEQUENCE [LARGE SCALE GENOMIC DNA]</scope>
    <source>
        <strain evidence="2 3">NRRL 28638</strain>
    </source>
</reference>
<feature type="signal peptide" evidence="1">
    <location>
        <begin position="1"/>
        <end position="20"/>
    </location>
</feature>
<accession>A0A137P2N8</accession>
<gene>
    <name evidence="2" type="ORF">CONCODRAFT_8313</name>
</gene>
<keyword evidence="1" id="KW-0732">Signal</keyword>
<dbReference type="EMBL" id="KQ964540">
    <property type="protein sequence ID" value="KXN69297.1"/>
    <property type="molecule type" value="Genomic_DNA"/>
</dbReference>
<evidence type="ECO:0000313" key="3">
    <source>
        <dbReference type="Proteomes" id="UP000070444"/>
    </source>
</evidence>
<dbReference type="Proteomes" id="UP000070444">
    <property type="component" value="Unassembled WGS sequence"/>
</dbReference>
<organism evidence="2 3">
    <name type="scientific">Conidiobolus coronatus (strain ATCC 28846 / CBS 209.66 / NRRL 28638)</name>
    <name type="common">Delacroixia coronata</name>
    <dbReference type="NCBI Taxonomy" id="796925"/>
    <lineage>
        <taxon>Eukaryota</taxon>
        <taxon>Fungi</taxon>
        <taxon>Fungi incertae sedis</taxon>
        <taxon>Zoopagomycota</taxon>
        <taxon>Entomophthoromycotina</taxon>
        <taxon>Entomophthoromycetes</taxon>
        <taxon>Entomophthorales</taxon>
        <taxon>Ancylistaceae</taxon>
        <taxon>Conidiobolus</taxon>
    </lineage>
</organism>
<name>A0A137P2N8_CONC2</name>
<evidence type="ECO:0000313" key="2">
    <source>
        <dbReference type="EMBL" id="KXN69297.1"/>
    </source>
</evidence>
<dbReference type="AlphaFoldDB" id="A0A137P2N8"/>
<keyword evidence="3" id="KW-1185">Reference proteome</keyword>
<feature type="chain" id="PRO_5007294436" evidence="1">
    <location>
        <begin position="21"/>
        <end position="156"/>
    </location>
</feature>
<protein>
    <submittedName>
        <fullName evidence="2">Uncharacterized protein</fullName>
    </submittedName>
</protein>
<evidence type="ECO:0000256" key="1">
    <source>
        <dbReference type="SAM" id="SignalP"/>
    </source>
</evidence>
<sequence>MLLKLTHLIQLATLAHLIKCQDNCGASKYNELLKGSTYNDDKKGFYNNYVAVFKVEDHKGENISVRDVGSFMILNFDEERLSLIYDKSKNWVFVEAKCATISAAPLIGYPGDRSSLLNLNAAGNVLGLVGLGVNADVGGNGGRYPPGHEFYNVPIY</sequence>
<proteinExistence type="predicted"/>